<organism evidence="1 2">
    <name type="scientific">Nocardia fluminea</name>
    <dbReference type="NCBI Taxonomy" id="134984"/>
    <lineage>
        <taxon>Bacteria</taxon>
        <taxon>Bacillati</taxon>
        <taxon>Actinomycetota</taxon>
        <taxon>Actinomycetes</taxon>
        <taxon>Mycobacteriales</taxon>
        <taxon>Nocardiaceae</taxon>
        <taxon>Nocardia</taxon>
    </lineage>
</organism>
<protein>
    <recommendedName>
        <fullName evidence="3">HD domain-containing protein</fullName>
    </recommendedName>
</protein>
<dbReference type="Gene3D" id="1.10.3210.10">
    <property type="entry name" value="Hypothetical protein af1432"/>
    <property type="match status" value="1"/>
</dbReference>
<accession>A0A2N3V782</accession>
<proteinExistence type="predicted"/>
<comment type="caution">
    <text evidence="1">The sequence shown here is derived from an EMBL/GenBank/DDBJ whole genome shotgun (WGS) entry which is preliminary data.</text>
</comment>
<dbReference type="AlphaFoldDB" id="A0A2N3V782"/>
<reference evidence="1 2" key="1">
    <citation type="submission" date="2017-12" db="EMBL/GenBank/DDBJ databases">
        <title>Sequencing the genomes of 1000 Actinobacteria strains.</title>
        <authorList>
            <person name="Klenk H.-P."/>
        </authorList>
    </citation>
    <scope>NUCLEOTIDE SEQUENCE [LARGE SCALE GENOMIC DNA]</scope>
    <source>
        <strain evidence="1 2">DSM 44489</strain>
    </source>
</reference>
<evidence type="ECO:0008006" key="3">
    <source>
        <dbReference type="Google" id="ProtNLM"/>
    </source>
</evidence>
<name>A0A2N3V782_9NOCA</name>
<dbReference type="SUPFAM" id="SSF109604">
    <property type="entry name" value="HD-domain/PDEase-like"/>
    <property type="match status" value="1"/>
</dbReference>
<dbReference type="OrthoDB" id="459260at2"/>
<keyword evidence="2" id="KW-1185">Reference proteome</keyword>
<sequence>MTEHTSELDQAIAERLEPWTARLGADRKAYFHHVLRVLRTADLLFARSGEPGPLPSAREEFRTAATFHDLGIWAACTFDYLEPSCALAADWLIAHDREDIAELVAEMIRDHHRVRPAGGANDPVELFRRADLIDVTFGARRYGLPYAACSALMRRYPDSGFHFKLVELTVRRALIHPLSPLPMIRW</sequence>
<dbReference type="Proteomes" id="UP000233766">
    <property type="component" value="Unassembled WGS sequence"/>
</dbReference>
<evidence type="ECO:0000313" key="1">
    <source>
        <dbReference type="EMBL" id="PKV77472.1"/>
    </source>
</evidence>
<evidence type="ECO:0000313" key="2">
    <source>
        <dbReference type="Proteomes" id="UP000233766"/>
    </source>
</evidence>
<dbReference type="EMBL" id="PJMW01000002">
    <property type="protein sequence ID" value="PKV77472.1"/>
    <property type="molecule type" value="Genomic_DNA"/>
</dbReference>
<gene>
    <name evidence="1" type="ORF">ATK86_1813</name>
</gene>
<dbReference type="RefSeq" id="WP_101464125.1">
    <property type="nucleotide sequence ID" value="NZ_PJMW01000002.1"/>
</dbReference>